<dbReference type="RefSeq" id="WP_010075129.1">
    <property type="nucleotide sequence ID" value="NC_014393.1"/>
</dbReference>
<evidence type="ECO:0000313" key="7">
    <source>
        <dbReference type="EMBL" id="ADL50104.1"/>
    </source>
</evidence>
<evidence type="ECO:0000256" key="1">
    <source>
        <dbReference type="ARBA" id="ARBA00022729"/>
    </source>
</evidence>
<keyword evidence="8" id="KW-1185">Reference proteome</keyword>
<organism evidence="7 8">
    <name type="scientific">Clostridium cellulovorans (strain ATCC 35296 / DSM 3052 / OCM 3 / 743B)</name>
    <dbReference type="NCBI Taxonomy" id="573061"/>
    <lineage>
        <taxon>Bacteria</taxon>
        <taxon>Bacillati</taxon>
        <taxon>Bacillota</taxon>
        <taxon>Clostridia</taxon>
        <taxon>Eubacteriales</taxon>
        <taxon>Clostridiaceae</taxon>
        <taxon>Clostridium</taxon>
    </lineage>
</organism>
<evidence type="ECO:0000256" key="4">
    <source>
        <dbReference type="SAM" id="SignalP"/>
    </source>
</evidence>
<feature type="domain" description="3D" evidence="5">
    <location>
        <begin position="320"/>
        <end position="381"/>
    </location>
</feature>
<dbReference type="PANTHER" id="PTHR39160">
    <property type="entry name" value="CELL WALL-BINDING PROTEIN YOCH"/>
    <property type="match status" value="1"/>
</dbReference>
<evidence type="ECO:0000313" key="8">
    <source>
        <dbReference type="Proteomes" id="UP000002730"/>
    </source>
</evidence>
<keyword evidence="2" id="KW-0175">Coiled coil</keyword>
<reference evidence="7 8" key="1">
    <citation type="submission" date="2010-08" db="EMBL/GenBank/DDBJ databases">
        <title>Complete sequence of Clostridium cellulovorans 743B.</title>
        <authorList>
            <consortium name="US DOE Joint Genome Institute"/>
            <person name="Lucas S."/>
            <person name="Copeland A."/>
            <person name="Lapidus A."/>
            <person name="Cheng J.-F."/>
            <person name="Bruce D."/>
            <person name="Goodwin L."/>
            <person name="Pitluck S."/>
            <person name="Chertkov O."/>
            <person name="Detter J.C."/>
            <person name="Han C."/>
            <person name="Tapia R."/>
            <person name="Land M."/>
            <person name="Hauser L."/>
            <person name="Chang Y.-J."/>
            <person name="Jeffries C."/>
            <person name="Kyrpides N."/>
            <person name="Ivanova N."/>
            <person name="Mikhailova N."/>
            <person name="Hemme C.L."/>
            <person name="Woyke T."/>
        </authorList>
    </citation>
    <scope>NUCLEOTIDE SEQUENCE [LARGE SCALE GENOMIC DNA]</scope>
    <source>
        <strain evidence="8">ATCC 35296 / DSM 3052 / OCM 3 / 743B</strain>
    </source>
</reference>
<dbReference type="OrthoDB" id="9798935at2"/>
<accession>D9SPQ5</accession>
<dbReference type="KEGG" id="ccb:Clocel_0324"/>
<dbReference type="AlphaFoldDB" id="D9SPQ5"/>
<feature type="region of interest" description="Disordered" evidence="3">
    <location>
        <begin position="234"/>
        <end position="280"/>
    </location>
</feature>
<dbReference type="GO" id="GO:0004553">
    <property type="term" value="F:hydrolase activity, hydrolyzing O-glycosyl compounds"/>
    <property type="evidence" value="ECO:0007669"/>
    <property type="project" value="InterPro"/>
</dbReference>
<dbReference type="eggNOG" id="COG3883">
    <property type="taxonomic scope" value="Bacteria"/>
</dbReference>
<dbReference type="Gene3D" id="6.10.250.3150">
    <property type="match status" value="1"/>
</dbReference>
<dbReference type="InterPro" id="IPR051933">
    <property type="entry name" value="Resuscitation_pf_RpfB"/>
</dbReference>
<dbReference type="GO" id="GO:0009254">
    <property type="term" value="P:peptidoglycan turnover"/>
    <property type="evidence" value="ECO:0007669"/>
    <property type="project" value="InterPro"/>
</dbReference>
<keyword evidence="1 4" id="KW-0732">Signal</keyword>
<feature type="region of interest" description="Disordered" evidence="3">
    <location>
        <begin position="199"/>
        <end position="220"/>
    </location>
</feature>
<dbReference type="SUPFAM" id="SSF50685">
    <property type="entry name" value="Barwin-like endoglucanases"/>
    <property type="match status" value="1"/>
</dbReference>
<dbReference type="Gene3D" id="2.40.40.10">
    <property type="entry name" value="RlpA-like domain"/>
    <property type="match status" value="1"/>
</dbReference>
<protein>
    <submittedName>
        <fullName evidence="7">3D domain-containing protein</fullName>
    </submittedName>
</protein>
<dbReference type="Pfam" id="PF24568">
    <property type="entry name" value="CC_PcsB"/>
    <property type="match status" value="1"/>
</dbReference>
<name>D9SPQ5_CLOC7</name>
<dbReference type="InterPro" id="IPR010611">
    <property type="entry name" value="3D_dom"/>
</dbReference>
<dbReference type="CDD" id="cd22786">
    <property type="entry name" value="DPBB_YuiC-like"/>
    <property type="match status" value="1"/>
</dbReference>
<dbReference type="GO" id="GO:0019867">
    <property type="term" value="C:outer membrane"/>
    <property type="evidence" value="ECO:0007669"/>
    <property type="project" value="InterPro"/>
</dbReference>
<feature type="compositionally biased region" description="Basic and acidic residues" evidence="3">
    <location>
        <begin position="203"/>
        <end position="220"/>
    </location>
</feature>
<feature type="domain" description="Peptidoglycan hydrolase PcsB coiled-coil" evidence="6">
    <location>
        <begin position="91"/>
        <end position="161"/>
    </location>
</feature>
<dbReference type="eggNOG" id="COG3584">
    <property type="taxonomic scope" value="Bacteria"/>
</dbReference>
<proteinExistence type="predicted"/>
<dbReference type="PANTHER" id="PTHR39160:SF4">
    <property type="entry name" value="RESUSCITATION-PROMOTING FACTOR RPFB"/>
    <property type="match status" value="1"/>
</dbReference>
<dbReference type="InterPro" id="IPR057309">
    <property type="entry name" value="PcsB_CC"/>
</dbReference>
<feature type="compositionally biased region" description="Polar residues" evidence="3">
    <location>
        <begin position="239"/>
        <end position="249"/>
    </location>
</feature>
<dbReference type="STRING" id="573061.Clocel_0324"/>
<feature type="signal peptide" evidence="4">
    <location>
        <begin position="1"/>
        <end position="24"/>
    </location>
</feature>
<gene>
    <name evidence="7" type="ordered locus">Clocel_0324</name>
</gene>
<dbReference type="Proteomes" id="UP000002730">
    <property type="component" value="Chromosome"/>
</dbReference>
<dbReference type="EMBL" id="CP002160">
    <property type="protein sequence ID" value="ADL50104.1"/>
    <property type="molecule type" value="Genomic_DNA"/>
</dbReference>
<evidence type="ECO:0000256" key="3">
    <source>
        <dbReference type="SAM" id="MobiDB-lite"/>
    </source>
</evidence>
<evidence type="ECO:0000259" key="6">
    <source>
        <dbReference type="Pfam" id="PF24568"/>
    </source>
</evidence>
<dbReference type="HOGENOM" id="CLU_055076_0_0_9"/>
<dbReference type="Pfam" id="PF06725">
    <property type="entry name" value="3D"/>
    <property type="match status" value="1"/>
</dbReference>
<feature type="chain" id="PRO_5005672407" evidence="4">
    <location>
        <begin position="25"/>
        <end position="381"/>
    </location>
</feature>
<sequence length="381" mass="41894">MSKSVKAIAALCVTAMLFSTNVQAVQSSEDVQNQINSQQAELNDLKKEKDQLLGQIDQYADEIADTMATIDANNKKMDQIQTDIDKAIADIETAEKDEKEAREKYYERLRLMYKNNNNMIIEILFSSSSLGDLLEKVKVIQKIGQSTEGILEQLKDKQANTKQRQDELVLENEKLEDTKKQNETYLSEVQAKMDKANGLSKQLQEKEGQKAKEIESSKATLDDIKKKEAEAKLQDFENSESPQGGNTVSEGGAGVLTPGPSPTIEQPNLVESGVTSRGTNDVSYSRKYTMISTAYTAGNPGVGSRTASGLPVSRNPGGYSTVAVDPSVIPLGTKLYISGYGYAIAADTGSAIKSKKIDVYFNTLKECYSWGVRYVEVYVLE</sequence>
<evidence type="ECO:0000259" key="5">
    <source>
        <dbReference type="Pfam" id="PF06725"/>
    </source>
</evidence>
<feature type="coiled-coil region" evidence="2">
    <location>
        <begin position="28"/>
        <end position="104"/>
    </location>
</feature>
<dbReference type="InterPro" id="IPR036908">
    <property type="entry name" value="RlpA-like_sf"/>
</dbReference>
<evidence type="ECO:0000256" key="2">
    <source>
        <dbReference type="SAM" id="Coils"/>
    </source>
</evidence>